<evidence type="ECO:0000256" key="1">
    <source>
        <dbReference type="ARBA" id="ARBA00004514"/>
    </source>
</evidence>
<proteinExistence type="predicted"/>
<feature type="domain" description="Metallo-beta-lactamase" evidence="7">
    <location>
        <begin position="28"/>
        <end position="204"/>
    </location>
</feature>
<organism evidence="8 9">
    <name type="scientific">Syphacia muris</name>
    <dbReference type="NCBI Taxonomy" id="451379"/>
    <lineage>
        <taxon>Eukaryota</taxon>
        <taxon>Metazoa</taxon>
        <taxon>Ecdysozoa</taxon>
        <taxon>Nematoda</taxon>
        <taxon>Chromadorea</taxon>
        <taxon>Rhabditida</taxon>
        <taxon>Spirurina</taxon>
        <taxon>Oxyuridomorpha</taxon>
        <taxon>Oxyuroidea</taxon>
        <taxon>Oxyuridae</taxon>
        <taxon>Syphacia</taxon>
    </lineage>
</organism>
<evidence type="ECO:0000313" key="9">
    <source>
        <dbReference type="WBParaSite" id="SMUV_0000498001-mRNA-1"/>
    </source>
</evidence>
<dbReference type="PANTHER" id="PTHR23200:SF48">
    <property type="entry name" value="METALLO-BETA-LACTAMASE DOMAIN-CONTAINING PROTEIN 1"/>
    <property type="match status" value="1"/>
</dbReference>
<dbReference type="AlphaFoldDB" id="A0A0N5AKG0"/>
<comment type="function">
    <text evidence="6">Endoribonuclease that catalyzes the hydrolysis of histone-coding pre-mRNA 3'-end. Involved in histone pre-mRNA processing during the S-phase of the cell cycle, which is required for entering/progressing through S-phase. Cleaves histone pre-mRNA at a major and a minor cleavage site after the 5'-ACCCA-3' and the 5'-ACCCACA-3' sequence, respectively, and located downstream of the stem-loop. May require the presence of the HDE element located at the histone pre-RNA 3'-end to avoid non-specific cleavage.</text>
</comment>
<evidence type="ECO:0000256" key="3">
    <source>
        <dbReference type="ARBA" id="ARBA00014856"/>
    </source>
</evidence>
<evidence type="ECO:0000256" key="2">
    <source>
        <dbReference type="ARBA" id="ARBA00011738"/>
    </source>
</evidence>
<reference evidence="9" key="1">
    <citation type="submission" date="2017-02" db="UniProtKB">
        <authorList>
            <consortium name="WormBaseParasite"/>
        </authorList>
    </citation>
    <scope>IDENTIFICATION</scope>
</reference>
<evidence type="ECO:0000256" key="6">
    <source>
        <dbReference type="ARBA" id="ARBA00045869"/>
    </source>
</evidence>
<dbReference type="InterPro" id="IPR039344">
    <property type="entry name" value="MBLAC1"/>
</dbReference>
<accession>A0A0N5AKG0</accession>
<dbReference type="WBParaSite" id="SMUV_0000498001-mRNA-1">
    <property type="protein sequence ID" value="SMUV_0000498001-mRNA-1"/>
    <property type="gene ID" value="SMUV_0000498001"/>
</dbReference>
<comment type="catalytic activity">
    <reaction evidence="5">
        <text>a ribonucleotidyl-ribonucleotide-RNA + H2O = a 3'-end ribonucleotide-RNA + a 5'-end 5'-phospho-ribonucleoside-RNA + H(+)</text>
        <dbReference type="Rhea" id="RHEA:68096"/>
        <dbReference type="Rhea" id="RHEA-COMP:15179"/>
        <dbReference type="Rhea" id="RHEA-COMP:17355"/>
        <dbReference type="Rhea" id="RHEA-COMP:17428"/>
        <dbReference type="ChEBI" id="CHEBI:15377"/>
        <dbReference type="ChEBI" id="CHEBI:15378"/>
        <dbReference type="ChEBI" id="CHEBI:74896"/>
        <dbReference type="ChEBI" id="CHEBI:138282"/>
        <dbReference type="ChEBI" id="CHEBI:173118"/>
    </reaction>
    <physiologicalReaction direction="left-to-right" evidence="5">
        <dbReference type="Rhea" id="RHEA:68097"/>
    </physiologicalReaction>
</comment>
<sequence length="214" mass="23401">MNTKNVVRQIVVGFCSSVSDDGSVCLACGSVTLISATNGRQILVDCGSPWHKSEIINGLAANGLSCSSITDVVITHGHSDHCGCLCLFESARFYMDRDYATTAFQYSALQETTALAPGIRIIRTPGHTDHDLSVVVENTQDGTVIIVGKVISAIEYFWFALYKACDLFENEEKDSWMANSRYPKVQAENCAKVLAMANWIIPGHGRKFKGQLQN</sequence>
<keyword evidence="8" id="KW-1185">Reference proteome</keyword>
<dbReference type="PANTHER" id="PTHR23200">
    <property type="entry name" value="METALLO-BETA-LACTAMASE DOMAIN-CONTAINING PROTEIN 1"/>
    <property type="match status" value="1"/>
</dbReference>
<evidence type="ECO:0000256" key="4">
    <source>
        <dbReference type="ARBA" id="ARBA00032988"/>
    </source>
</evidence>
<protein>
    <recommendedName>
        <fullName evidence="3">Metallo-beta-lactamase domain-containing protein 1</fullName>
    </recommendedName>
    <alternativeName>
        <fullName evidence="4">Endoribonuclease MBLAC1</fullName>
    </alternativeName>
</protein>
<dbReference type="Gene3D" id="3.60.15.10">
    <property type="entry name" value="Ribonuclease Z/Hydroxyacylglutathione hydrolase-like"/>
    <property type="match status" value="1"/>
</dbReference>
<evidence type="ECO:0000313" key="8">
    <source>
        <dbReference type="Proteomes" id="UP000046393"/>
    </source>
</evidence>
<dbReference type="InterPro" id="IPR001279">
    <property type="entry name" value="Metallo-B-lactamas"/>
</dbReference>
<dbReference type="Proteomes" id="UP000046393">
    <property type="component" value="Unplaced"/>
</dbReference>
<evidence type="ECO:0000256" key="5">
    <source>
        <dbReference type="ARBA" id="ARBA00044690"/>
    </source>
</evidence>
<comment type="subcellular location">
    <subcellularLocation>
        <location evidence="1">Cytoplasm</location>
        <location evidence="1">Cytosol</location>
    </subcellularLocation>
</comment>
<dbReference type="Pfam" id="PF00753">
    <property type="entry name" value="Lactamase_B"/>
    <property type="match status" value="1"/>
</dbReference>
<dbReference type="SUPFAM" id="SSF56281">
    <property type="entry name" value="Metallo-hydrolase/oxidoreductase"/>
    <property type="match status" value="1"/>
</dbReference>
<dbReference type="GO" id="GO:0005829">
    <property type="term" value="C:cytosol"/>
    <property type="evidence" value="ECO:0007669"/>
    <property type="project" value="UniProtKB-SubCell"/>
</dbReference>
<comment type="subunit">
    <text evidence="2">Homodimer.</text>
</comment>
<name>A0A0N5AKG0_9BILA</name>
<dbReference type="SMART" id="SM00849">
    <property type="entry name" value="Lactamase_B"/>
    <property type="match status" value="1"/>
</dbReference>
<evidence type="ECO:0000259" key="7">
    <source>
        <dbReference type="SMART" id="SM00849"/>
    </source>
</evidence>
<dbReference type="InterPro" id="IPR036866">
    <property type="entry name" value="RibonucZ/Hydroxyglut_hydro"/>
</dbReference>
<dbReference type="CDD" id="cd07711">
    <property type="entry name" value="MBLAC1-like_MBL-fold"/>
    <property type="match status" value="1"/>
</dbReference>